<keyword evidence="2" id="KW-1185">Reference proteome</keyword>
<dbReference type="EMBL" id="KN818278">
    <property type="protein sequence ID" value="KIL61898.1"/>
    <property type="molecule type" value="Genomic_DNA"/>
</dbReference>
<proteinExistence type="predicted"/>
<evidence type="ECO:0000313" key="2">
    <source>
        <dbReference type="Proteomes" id="UP000054549"/>
    </source>
</evidence>
<organism evidence="1 2">
    <name type="scientific">Amanita muscaria (strain Koide BX008)</name>
    <dbReference type="NCBI Taxonomy" id="946122"/>
    <lineage>
        <taxon>Eukaryota</taxon>
        <taxon>Fungi</taxon>
        <taxon>Dikarya</taxon>
        <taxon>Basidiomycota</taxon>
        <taxon>Agaricomycotina</taxon>
        <taxon>Agaricomycetes</taxon>
        <taxon>Agaricomycetidae</taxon>
        <taxon>Agaricales</taxon>
        <taxon>Pluteineae</taxon>
        <taxon>Amanitaceae</taxon>
        <taxon>Amanita</taxon>
    </lineage>
</organism>
<dbReference type="OrthoDB" id="3049383at2759"/>
<dbReference type="Proteomes" id="UP000054549">
    <property type="component" value="Unassembled WGS sequence"/>
</dbReference>
<dbReference type="AlphaFoldDB" id="A0A0C2WZQ6"/>
<reference evidence="1 2" key="1">
    <citation type="submission" date="2014-04" db="EMBL/GenBank/DDBJ databases">
        <title>Evolutionary Origins and Diversification of the Mycorrhizal Mutualists.</title>
        <authorList>
            <consortium name="DOE Joint Genome Institute"/>
            <consortium name="Mycorrhizal Genomics Consortium"/>
            <person name="Kohler A."/>
            <person name="Kuo A."/>
            <person name="Nagy L.G."/>
            <person name="Floudas D."/>
            <person name="Copeland A."/>
            <person name="Barry K.W."/>
            <person name="Cichocki N."/>
            <person name="Veneault-Fourrey C."/>
            <person name="LaButti K."/>
            <person name="Lindquist E.A."/>
            <person name="Lipzen A."/>
            <person name="Lundell T."/>
            <person name="Morin E."/>
            <person name="Murat C."/>
            <person name="Riley R."/>
            <person name="Ohm R."/>
            <person name="Sun H."/>
            <person name="Tunlid A."/>
            <person name="Henrissat B."/>
            <person name="Grigoriev I.V."/>
            <person name="Hibbett D.S."/>
            <person name="Martin F."/>
        </authorList>
    </citation>
    <scope>NUCLEOTIDE SEQUENCE [LARGE SCALE GENOMIC DNA]</scope>
    <source>
        <strain evidence="1 2">Koide BX008</strain>
    </source>
</reference>
<evidence type="ECO:0000313" key="1">
    <source>
        <dbReference type="EMBL" id="KIL61898.1"/>
    </source>
</evidence>
<dbReference type="InParanoid" id="A0A0C2WZQ6"/>
<gene>
    <name evidence="1" type="ORF">M378DRAFT_13225</name>
</gene>
<protein>
    <submittedName>
        <fullName evidence="1">Uncharacterized protein</fullName>
    </submittedName>
</protein>
<sequence>MPEPSLTSPPLSRTSTIVNDIEHMPVEDDPRKWSPLRKNFTLFLVASASMIAGLSSNIQNRAYWVF</sequence>
<name>A0A0C2WZQ6_AMAMK</name>
<dbReference type="STRING" id="946122.A0A0C2WZQ6"/>
<accession>A0A0C2WZQ6</accession>
<dbReference type="HOGENOM" id="CLU_2830698_0_0_1"/>